<sequence length="200" mass="21980">MTVLTSNDVSDLVHRAQLDRRDLQVLAAAKALRSLAGNRREALWQPPDVVPNRDMADTRIDDETPALGASSEAQELVSDYNTAGLSLGRHPLSLLRPALLEQRLMPASTLRTCRNGRLARGCGLVTIRQRPGTAKGVMFVTPEDEMGKVIVSVWPSPLEKQRRETLGAASLAVYGTWQCDGKFAIRWHSDSSTCRIFSAD</sequence>
<dbReference type="GO" id="GO:0008408">
    <property type="term" value="F:3'-5' exonuclease activity"/>
    <property type="evidence" value="ECO:0007669"/>
    <property type="project" value="InterPro"/>
</dbReference>
<dbReference type="PANTHER" id="PTHR32294">
    <property type="entry name" value="DNA POLYMERASE III SUBUNIT ALPHA"/>
    <property type="match status" value="1"/>
</dbReference>
<dbReference type="STRING" id="1777137.AWB76_06881"/>
<dbReference type="GO" id="GO:0006260">
    <property type="term" value="P:DNA replication"/>
    <property type="evidence" value="ECO:0007669"/>
    <property type="project" value="InterPro"/>
</dbReference>
<evidence type="ECO:0000313" key="2">
    <source>
        <dbReference type="Proteomes" id="UP000054624"/>
    </source>
</evidence>
<dbReference type="EMBL" id="FCOI02000040">
    <property type="protein sequence ID" value="SAK93124.1"/>
    <property type="molecule type" value="Genomic_DNA"/>
</dbReference>
<protein>
    <submittedName>
        <fullName evidence="1">DNA polymerase III subunit alpha</fullName>
    </submittedName>
</protein>
<gene>
    <name evidence="1" type="ORF">AWB76_06881</name>
</gene>
<proteinExistence type="predicted"/>
<dbReference type="AlphaFoldDB" id="A0A158DEX1"/>
<dbReference type="CDD" id="cd04485">
    <property type="entry name" value="DnaE_OBF"/>
    <property type="match status" value="1"/>
</dbReference>
<organism evidence="1 2">
    <name type="scientific">Caballeronia temeraria</name>
    <dbReference type="NCBI Taxonomy" id="1777137"/>
    <lineage>
        <taxon>Bacteria</taxon>
        <taxon>Pseudomonadati</taxon>
        <taxon>Pseudomonadota</taxon>
        <taxon>Betaproteobacteria</taxon>
        <taxon>Burkholderiales</taxon>
        <taxon>Burkholderiaceae</taxon>
        <taxon>Caballeronia</taxon>
    </lineage>
</organism>
<keyword evidence="2" id="KW-1185">Reference proteome</keyword>
<evidence type="ECO:0000313" key="1">
    <source>
        <dbReference type="EMBL" id="SAK93124.1"/>
    </source>
</evidence>
<dbReference type="Proteomes" id="UP000054624">
    <property type="component" value="Unassembled WGS sequence"/>
</dbReference>
<dbReference type="InterPro" id="IPR004805">
    <property type="entry name" value="DnaE2/DnaE/PolC"/>
</dbReference>
<dbReference type="PANTHER" id="PTHR32294:SF4">
    <property type="entry name" value="ERROR-PRONE DNA POLYMERASE"/>
    <property type="match status" value="1"/>
</dbReference>
<accession>A0A158DEX1</accession>
<reference evidence="2" key="1">
    <citation type="submission" date="2016-01" db="EMBL/GenBank/DDBJ databases">
        <authorList>
            <person name="Peeters Charlotte."/>
        </authorList>
    </citation>
    <scope>NUCLEOTIDE SEQUENCE [LARGE SCALE GENOMIC DNA]</scope>
</reference>
<name>A0A158DEX1_9BURK</name>